<dbReference type="CDD" id="cd04301">
    <property type="entry name" value="NAT_SF"/>
    <property type="match status" value="1"/>
</dbReference>
<keyword evidence="2" id="KW-0808">Transferase</keyword>
<keyword evidence="3" id="KW-1185">Reference proteome</keyword>
<dbReference type="PANTHER" id="PTHR43138">
    <property type="entry name" value="ACETYLTRANSFERASE, GNAT FAMILY"/>
    <property type="match status" value="1"/>
</dbReference>
<accession>A0A1X6Y5H4</accession>
<gene>
    <name evidence="2" type="ORF">ROA7450_00064</name>
</gene>
<dbReference type="InterPro" id="IPR000182">
    <property type="entry name" value="GNAT_dom"/>
</dbReference>
<proteinExistence type="predicted"/>
<dbReference type="AlphaFoldDB" id="A0A1X6Y5H4"/>
<feature type="domain" description="N-acetyltransferase" evidence="1">
    <location>
        <begin position="19"/>
        <end position="179"/>
    </location>
</feature>
<evidence type="ECO:0000313" key="2">
    <source>
        <dbReference type="EMBL" id="SLN11144.1"/>
    </source>
</evidence>
<dbReference type="EMBL" id="FWFX01000001">
    <property type="protein sequence ID" value="SLN11144.1"/>
    <property type="molecule type" value="Genomic_DNA"/>
</dbReference>
<dbReference type="SUPFAM" id="SSF55729">
    <property type="entry name" value="Acyl-CoA N-acyltransferases (Nat)"/>
    <property type="match status" value="1"/>
</dbReference>
<reference evidence="2 3" key="1">
    <citation type="submission" date="2017-03" db="EMBL/GenBank/DDBJ databases">
        <authorList>
            <person name="Afonso C.L."/>
            <person name="Miller P.J."/>
            <person name="Scott M.A."/>
            <person name="Spackman E."/>
            <person name="Goraichik I."/>
            <person name="Dimitrov K.M."/>
            <person name="Suarez D.L."/>
            <person name="Swayne D.E."/>
        </authorList>
    </citation>
    <scope>NUCLEOTIDE SEQUENCE [LARGE SCALE GENOMIC DNA]</scope>
    <source>
        <strain evidence="2 3">CECT 7450</strain>
    </source>
</reference>
<dbReference type="Proteomes" id="UP000193061">
    <property type="component" value="Unassembled WGS sequence"/>
</dbReference>
<evidence type="ECO:0000259" key="1">
    <source>
        <dbReference type="PROSITE" id="PS51186"/>
    </source>
</evidence>
<organism evidence="2 3">
    <name type="scientific">Roseovarius albus</name>
    <dbReference type="NCBI Taxonomy" id="1247867"/>
    <lineage>
        <taxon>Bacteria</taxon>
        <taxon>Pseudomonadati</taxon>
        <taxon>Pseudomonadota</taxon>
        <taxon>Alphaproteobacteria</taxon>
        <taxon>Rhodobacterales</taxon>
        <taxon>Roseobacteraceae</taxon>
        <taxon>Roseovarius</taxon>
    </lineage>
</organism>
<evidence type="ECO:0000313" key="3">
    <source>
        <dbReference type="Proteomes" id="UP000193061"/>
    </source>
</evidence>
<protein>
    <submittedName>
        <fullName evidence="2">Acetyltransferase (GNAT) family protein</fullName>
    </submittedName>
</protein>
<dbReference type="Pfam" id="PF00583">
    <property type="entry name" value="Acetyltransf_1"/>
    <property type="match status" value="1"/>
</dbReference>
<sequence length="182" mass="20386">MVMEHTIDRGIGVAVPSHSTIRLARESDYDTVWPILRDVIRAGDTYALDTQLSRDAVRDLWMDTPRASYVVEDEDGIIGTYYIKTNQQGGGAHVCNCGYVVAPFARGRGIAEMMCLHSQDEARGLGYLAMQFNSVVETNEAAIRLWEKLGFDTVGRLPRAFQHPEQGFVDARVMYKWLGEAV</sequence>
<dbReference type="InterPro" id="IPR052742">
    <property type="entry name" value="Mito_N-acetyltransferase"/>
</dbReference>
<name>A0A1X6Y5H4_9RHOB</name>
<dbReference type="Gene3D" id="3.40.630.30">
    <property type="match status" value="1"/>
</dbReference>
<dbReference type="PANTHER" id="PTHR43138:SF1">
    <property type="entry name" value="N-ACETYLTRANSFERASE ACA1"/>
    <property type="match status" value="1"/>
</dbReference>
<dbReference type="GO" id="GO:0016747">
    <property type="term" value="F:acyltransferase activity, transferring groups other than amino-acyl groups"/>
    <property type="evidence" value="ECO:0007669"/>
    <property type="project" value="InterPro"/>
</dbReference>
<dbReference type="InterPro" id="IPR016181">
    <property type="entry name" value="Acyl_CoA_acyltransferase"/>
</dbReference>
<dbReference type="PROSITE" id="PS51186">
    <property type="entry name" value="GNAT"/>
    <property type="match status" value="1"/>
</dbReference>